<reference evidence="2 3" key="1">
    <citation type="submission" date="2020-07" db="EMBL/GenBank/DDBJ databases">
        <title>Sequencing the genomes of 1000 actinobacteria strains.</title>
        <authorList>
            <person name="Klenk H.-P."/>
        </authorList>
    </citation>
    <scope>NUCLEOTIDE SEQUENCE [LARGE SCALE GENOMIC DNA]</scope>
    <source>
        <strain evidence="2 3">DSM 100723</strain>
    </source>
</reference>
<feature type="transmembrane region" description="Helical" evidence="1">
    <location>
        <begin position="120"/>
        <end position="141"/>
    </location>
</feature>
<gene>
    <name evidence="2" type="ORF">FHX74_001047</name>
</gene>
<feature type="transmembrane region" description="Helical" evidence="1">
    <location>
        <begin position="20"/>
        <end position="41"/>
    </location>
</feature>
<comment type="caution">
    <text evidence="2">The sequence shown here is derived from an EMBL/GenBank/DDBJ whole genome shotgun (WGS) entry which is preliminary data.</text>
</comment>
<feature type="transmembrane region" description="Helical" evidence="1">
    <location>
        <begin position="153"/>
        <end position="174"/>
    </location>
</feature>
<keyword evidence="1" id="KW-1133">Transmembrane helix</keyword>
<dbReference type="RefSeq" id="WP_182559067.1">
    <property type="nucleotide sequence ID" value="NZ_JACGWT010000002.1"/>
</dbReference>
<feature type="transmembrane region" description="Helical" evidence="1">
    <location>
        <begin position="89"/>
        <end position="108"/>
    </location>
</feature>
<feature type="transmembrane region" description="Helical" evidence="1">
    <location>
        <begin position="61"/>
        <end position="82"/>
    </location>
</feature>
<proteinExistence type="predicted"/>
<dbReference type="Pfam" id="PF06197">
    <property type="entry name" value="DUF998"/>
    <property type="match status" value="1"/>
</dbReference>
<dbReference type="AlphaFoldDB" id="A0A7W3IQM1"/>
<feature type="transmembrane region" description="Helical" evidence="1">
    <location>
        <begin position="180"/>
        <end position="200"/>
    </location>
</feature>
<dbReference type="Proteomes" id="UP000523079">
    <property type="component" value="Unassembled WGS sequence"/>
</dbReference>
<protein>
    <submittedName>
        <fullName evidence="2">Putative membrane protein</fullName>
    </submittedName>
</protein>
<dbReference type="EMBL" id="JACGWT010000002">
    <property type="protein sequence ID" value="MBA8793442.1"/>
    <property type="molecule type" value="Genomic_DNA"/>
</dbReference>
<keyword evidence="3" id="KW-1185">Reference proteome</keyword>
<dbReference type="InterPro" id="IPR009339">
    <property type="entry name" value="DUF998"/>
</dbReference>
<organism evidence="2 3">
    <name type="scientific">Microlunatus kandeliicorticis</name>
    <dbReference type="NCBI Taxonomy" id="1759536"/>
    <lineage>
        <taxon>Bacteria</taxon>
        <taxon>Bacillati</taxon>
        <taxon>Actinomycetota</taxon>
        <taxon>Actinomycetes</taxon>
        <taxon>Propionibacteriales</taxon>
        <taxon>Propionibacteriaceae</taxon>
        <taxon>Microlunatus</taxon>
    </lineage>
</organism>
<sequence>MTAPTRTDDCTPQARVTKSLLGYGVLAGVVYLLGSVVHGALRPGFDFAHDSWSLLSLGPHGWVHIAVFVVTGLMVGAAGLGFRRHQRGLVGPALIVYGVLLIIAGAAVPDAPGGGFTAHGLLHLAAGGLGFVAFAVAAFSVARHAARTGARGWAAFSVAAGVLLLLGFVAVASGSTAAPAVLGFTATVVLSWVWLALASVRAYREAHVRGRVPVAEGAARV</sequence>
<keyword evidence="1" id="KW-0812">Transmembrane</keyword>
<evidence type="ECO:0000313" key="2">
    <source>
        <dbReference type="EMBL" id="MBA8793442.1"/>
    </source>
</evidence>
<evidence type="ECO:0000313" key="3">
    <source>
        <dbReference type="Proteomes" id="UP000523079"/>
    </source>
</evidence>
<name>A0A7W3IQM1_9ACTN</name>
<accession>A0A7W3IQM1</accession>
<evidence type="ECO:0000256" key="1">
    <source>
        <dbReference type="SAM" id="Phobius"/>
    </source>
</evidence>
<keyword evidence="1" id="KW-0472">Membrane</keyword>